<dbReference type="Gene3D" id="3.40.50.11790">
    <property type="match status" value="1"/>
</dbReference>
<dbReference type="Gene3D" id="3.30.1370.220">
    <property type="match status" value="1"/>
</dbReference>
<proteinExistence type="inferred from homology"/>
<dbReference type="AlphaFoldDB" id="A0AAJ1EPW2"/>
<dbReference type="EMBL" id="JAJBNC010000004">
    <property type="protein sequence ID" value="MCB5492742.1"/>
    <property type="molecule type" value="Genomic_DNA"/>
</dbReference>
<dbReference type="Proteomes" id="UP001297422">
    <property type="component" value="Unassembled WGS sequence"/>
</dbReference>
<dbReference type="Gene3D" id="3.30.1490.450">
    <property type="match status" value="1"/>
</dbReference>
<organism evidence="3 4">
    <name type="scientific">Mediterraneibacter gnavus</name>
    <name type="common">Ruminococcus gnavus</name>
    <dbReference type="NCBI Taxonomy" id="33038"/>
    <lineage>
        <taxon>Bacteria</taxon>
        <taxon>Bacillati</taxon>
        <taxon>Bacillota</taxon>
        <taxon>Clostridia</taxon>
        <taxon>Lachnospirales</taxon>
        <taxon>Lachnospiraceae</taxon>
        <taxon>Mediterraneibacter</taxon>
    </lineage>
</organism>
<evidence type="ECO:0000259" key="2">
    <source>
        <dbReference type="Pfam" id="PF04984"/>
    </source>
</evidence>
<reference evidence="3" key="1">
    <citation type="submission" date="2021-10" db="EMBL/GenBank/DDBJ databases">
        <title>Collection of gut derived symbiotic bacterial strains cultured from healthy donors.</title>
        <authorList>
            <person name="Lin H."/>
            <person name="Littmann E."/>
            <person name="Claire K."/>
            <person name="Pamer E."/>
        </authorList>
    </citation>
    <scope>NUCLEOTIDE SEQUENCE</scope>
    <source>
        <strain evidence="3">MSK.23.4</strain>
    </source>
</reference>
<dbReference type="InterPro" id="IPR035089">
    <property type="entry name" value="Phage_sheath_subtilisin"/>
</dbReference>
<gene>
    <name evidence="3" type="ORF">LIQ10_03155</name>
</gene>
<feature type="domain" description="Tail sheath protein subtilisin-like" evidence="2">
    <location>
        <begin position="200"/>
        <end position="358"/>
    </location>
</feature>
<sequence>MAGTFIAGETKIRPGTYFNIQKVGDNQIAGASDGVVAIFFKADFGPLAQAIEITPSEGYEKLFGTAGTTNAIREAIKAGVTKCVCVRVGKGGTQATITIKTAAEEQVEALKITAKYPGEKDFAITVREKLSDSKTKECIIYSGAKEFEKLEFPAGDDEVKSLNQAFINSRYFTSEVMASATGILADVSEEVFTPGTAPTATNTEYSDAFVAAEAYRFNCVCVDTEDTAVHQLLASFVDRIFNAGQLAMAVVAEKKNVALTERMAHAAAFNSEKMHYVLNASAEISGELVEGYLVAARIAGMIAATASNKSLTHTVMEGYTKLNDALTPMEISTAEQKGCLVLSTNTNGQIWIDSAINTLVSPADNQDDGWKKIRRTKTRYELITRCNDQADALIGKVDNDVNGRATVVSQLQSVINAMINEGKLVSGTASENTTYPSDGDYAYCDIEVIDKDSIEHLYLTYKFQFSSRVTE</sequence>
<protein>
    <submittedName>
        <fullName evidence="3">Phage tail sheath subtilisin-like domain-containing protein</fullName>
    </submittedName>
</protein>
<dbReference type="Pfam" id="PF04984">
    <property type="entry name" value="Phage_sheath_1"/>
    <property type="match status" value="1"/>
</dbReference>
<name>A0AAJ1EPW2_MEDGN</name>
<comment type="similarity">
    <text evidence="1">Belongs to the myoviridae tail sheath protein family.</text>
</comment>
<evidence type="ECO:0000313" key="3">
    <source>
        <dbReference type="EMBL" id="MCB5492742.1"/>
    </source>
</evidence>
<evidence type="ECO:0000256" key="1">
    <source>
        <dbReference type="ARBA" id="ARBA00008005"/>
    </source>
</evidence>
<dbReference type="Gene3D" id="3.30.360.90">
    <property type="match status" value="1"/>
</dbReference>
<evidence type="ECO:0000313" key="4">
    <source>
        <dbReference type="Proteomes" id="UP001297422"/>
    </source>
</evidence>
<dbReference type="RefSeq" id="WP_173878524.1">
    <property type="nucleotide sequence ID" value="NZ_JAAIMT010000003.1"/>
</dbReference>
<accession>A0AAJ1EPW2</accession>
<comment type="caution">
    <text evidence="3">The sequence shown here is derived from an EMBL/GenBank/DDBJ whole genome shotgun (WGS) entry which is preliminary data.</text>
</comment>